<accession>A0ABT3JEU4</accession>
<dbReference type="CDD" id="cd01949">
    <property type="entry name" value="GGDEF"/>
    <property type="match status" value="1"/>
</dbReference>
<dbReference type="Pfam" id="PF00990">
    <property type="entry name" value="GGDEF"/>
    <property type="match status" value="1"/>
</dbReference>
<dbReference type="NCBIfam" id="TIGR00254">
    <property type="entry name" value="GGDEF"/>
    <property type="match status" value="1"/>
</dbReference>
<dbReference type="Gene3D" id="3.30.70.270">
    <property type="match status" value="1"/>
</dbReference>
<dbReference type="Pfam" id="PF01590">
    <property type="entry name" value="GAF"/>
    <property type="match status" value="1"/>
</dbReference>
<proteinExistence type="predicted"/>
<organism evidence="2 3">
    <name type="scientific">Sphingomonas arvum</name>
    <dbReference type="NCBI Taxonomy" id="2992113"/>
    <lineage>
        <taxon>Bacteria</taxon>
        <taxon>Pseudomonadati</taxon>
        <taxon>Pseudomonadota</taxon>
        <taxon>Alphaproteobacteria</taxon>
        <taxon>Sphingomonadales</taxon>
        <taxon>Sphingomonadaceae</taxon>
        <taxon>Sphingomonas</taxon>
    </lineage>
</organism>
<dbReference type="Proteomes" id="UP001526246">
    <property type="component" value="Unassembled WGS sequence"/>
</dbReference>
<dbReference type="InterPro" id="IPR029016">
    <property type="entry name" value="GAF-like_dom_sf"/>
</dbReference>
<dbReference type="InterPro" id="IPR043128">
    <property type="entry name" value="Rev_trsase/Diguanyl_cyclase"/>
</dbReference>
<protein>
    <submittedName>
        <fullName evidence="2">Sensor domain-containing diguanylate cyclase</fullName>
    </submittedName>
</protein>
<dbReference type="PROSITE" id="PS50887">
    <property type="entry name" value="GGDEF"/>
    <property type="match status" value="1"/>
</dbReference>
<dbReference type="RefSeq" id="WP_264881817.1">
    <property type="nucleotide sequence ID" value="NZ_JAPDOB010000001.1"/>
</dbReference>
<dbReference type="InterPro" id="IPR029787">
    <property type="entry name" value="Nucleotide_cyclase"/>
</dbReference>
<dbReference type="PANTHER" id="PTHR43102:SF2">
    <property type="entry name" value="GAF DOMAIN-CONTAINING PROTEIN"/>
    <property type="match status" value="1"/>
</dbReference>
<dbReference type="SMART" id="SM00267">
    <property type="entry name" value="GGDEF"/>
    <property type="match status" value="1"/>
</dbReference>
<keyword evidence="3" id="KW-1185">Reference proteome</keyword>
<dbReference type="InterPro" id="IPR003018">
    <property type="entry name" value="GAF"/>
</dbReference>
<evidence type="ECO:0000313" key="2">
    <source>
        <dbReference type="EMBL" id="MCW3797534.1"/>
    </source>
</evidence>
<name>A0ABT3JEU4_9SPHN</name>
<comment type="caution">
    <text evidence="2">The sequence shown here is derived from an EMBL/GenBank/DDBJ whole genome shotgun (WGS) entry which is preliminary data.</text>
</comment>
<feature type="domain" description="GGDEF" evidence="1">
    <location>
        <begin position="195"/>
        <end position="324"/>
    </location>
</feature>
<dbReference type="PANTHER" id="PTHR43102">
    <property type="entry name" value="SLR1143 PROTEIN"/>
    <property type="match status" value="1"/>
</dbReference>
<evidence type="ECO:0000259" key="1">
    <source>
        <dbReference type="PROSITE" id="PS50887"/>
    </source>
</evidence>
<dbReference type="SUPFAM" id="SSF55073">
    <property type="entry name" value="Nucleotide cyclase"/>
    <property type="match status" value="1"/>
</dbReference>
<dbReference type="InterPro" id="IPR000160">
    <property type="entry name" value="GGDEF_dom"/>
</dbReference>
<evidence type="ECO:0000313" key="3">
    <source>
        <dbReference type="Proteomes" id="UP001526246"/>
    </source>
</evidence>
<gene>
    <name evidence="2" type="ORF">OMW55_06930</name>
</gene>
<dbReference type="SUPFAM" id="SSF55781">
    <property type="entry name" value="GAF domain-like"/>
    <property type="match status" value="1"/>
</dbReference>
<dbReference type="Gene3D" id="3.30.450.40">
    <property type="match status" value="1"/>
</dbReference>
<sequence>MTAYDPQLHDEAGRLRALQRYNILDSAPERSFDIITALVRDLLNVPMCAVSLIDEGRQWFKSRQGVDAAETPRNMAFCDHTIRSRTLLVVEDAAADPRFAANPLVTGGPGIRSYAGVPLTTPDGYNVGALCVIDRQARTFTDHDLDVLARFAGLIVEQMELRTLAMTDSLTGALSRRGFVEAARRAFCGFVSAQRPAALISFDLDRFKSVNDRFGHGCGNDVLQDVGSLCVRLLRPDDRFGRLGGEEFGILLTGCNLRQAVACAERVRKALENAVHPLCGSVTASFGIAMLERGSDFDDWQMRADRALYAAKEQGRNCVVAFNPTVHETGRQRRRSDISSLIETCARWRTE</sequence>
<reference evidence="2 3" key="1">
    <citation type="submission" date="2022-10" db="EMBL/GenBank/DDBJ databases">
        <title>Sphingomonas sp.</title>
        <authorList>
            <person name="Jin C."/>
        </authorList>
    </citation>
    <scope>NUCLEOTIDE SEQUENCE [LARGE SCALE GENOMIC DNA]</scope>
    <source>
        <strain evidence="2 3">BN140010</strain>
    </source>
</reference>
<dbReference type="SMART" id="SM00065">
    <property type="entry name" value="GAF"/>
    <property type="match status" value="1"/>
</dbReference>
<dbReference type="EMBL" id="JAPDOB010000001">
    <property type="protein sequence ID" value="MCW3797534.1"/>
    <property type="molecule type" value="Genomic_DNA"/>
</dbReference>